<accession>A0A2A5WUL7</accession>
<organism evidence="3 4">
    <name type="scientific">OM182 bacterium MED-G24</name>
    <dbReference type="NCBI Taxonomy" id="1986255"/>
    <lineage>
        <taxon>Bacteria</taxon>
        <taxon>Pseudomonadati</taxon>
        <taxon>Pseudomonadota</taxon>
        <taxon>Gammaproteobacteria</taxon>
        <taxon>OMG group</taxon>
        <taxon>OM182 clade</taxon>
    </lineage>
</organism>
<evidence type="ECO:0000313" key="4">
    <source>
        <dbReference type="Proteomes" id="UP000219327"/>
    </source>
</evidence>
<dbReference type="InterPro" id="IPR001932">
    <property type="entry name" value="PPM-type_phosphatase-like_dom"/>
</dbReference>
<dbReference type="Gene3D" id="3.60.40.10">
    <property type="entry name" value="PPM-type phosphatase domain"/>
    <property type="match status" value="1"/>
</dbReference>
<dbReference type="SMART" id="SM00331">
    <property type="entry name" value="PP2C_SIG"/>
    <property type="match status" value="1"/>
</dbReference>
<evidence type="ECO:0000256" key="1">
    <source>
        <dbReference type="ARBA" id="ARBA00022801"/>
    </source>
</evidence>
<dbReference type="PANTHER" id="PTHR43156:SF2">
    <property type="entry name" value="STAGE II SPORULATION PROTEIN E"/>
    <property type="match status" value="1"/>
</dbReference>
<reference evidence="3 4" key="1">
    <citation type="submission" date="2017-08" db="EMBL/GenBank/DDBJ databases">
        <title>Fine stratification of microbial communities through a metagenomic profile of the photic zone.</title>
        <authorList>
            <person name="Haro-Moreno J.M."/>
            <person name="Lopez-Perez M."/>
            <person name="De La Torre J."/>
            <person name="Picazo A."/>
            <person name="Camacho A."/>
            <person name="Rodriguez-Valera F."/>
        </authorList>
    </citation>
    <scope>NUCLEOTIDE SEQUENCE [LARGE SCALE GENOMIC DNA]</scope>
    <source>
        <strain evidence="3">MED-G24</strain>
    </source>
</reference>
<dbReference type="Proteomes" id="UP000219327">
    <property type="component" value="Unassembled WGS sequence"/>
</dbReference>
<keyword evidence="1" id="KW-0378">Hydrolase</keyword>
<dbReference type="InterPro" id="IPR036457">
    <property type="entry name" value="PPM-type-like_dom_sf"/>
</dbReference>
<dbReference type="EMBL" id="NTKD01000017">
    <property type="protein sequence ID" value="PDH39917.1"/>
    <property type="molecule type" value="Genomic_DNA"/>
</dbReference>
<proteinExistence type="predicted"/>
<dbReference type="GO" id="GO:0016791">
    <property type="term" value="F:phosphatase activity"/>
    <property type="evidence" value="ECO:0007669"/>
    <property type="project" value="TreeGrafter"/>
</dbReference>
<dbReference type="PANTHER" id="PTHR43156">
    <property type="entry name" value="STAGE II SPORULATION PROTEIN E-RELATED"/>
    <property type="match status" value="1"/>
</dbReference>
<dbReference type="AlphaFoldDB" id="A0A2A5WUL7"/>
<comment type="caution">
    <text evidence="3">The sequence shown here is derived from an EMBL/GenBank/DDBJ whole genome shotgun (WGS) entry which is preliminary data.</text>
</comment>
<sequence>MTATNPLQKTSSESLSIALLSEGGAIADQISGQLEESSYQVTVLCSGDNLADDFDVILLVLSEFPEPEHILKFVGNQLPELPVILIADAPGMNEVSELLRDAVSRIDYLQYDRELPELLLHVVTRNIKETRTRHRVKELGIQMRKVNRTVSQSLRELEADQQTGYRVQSALMPASPQEIGGLTLKHHIQPSLILSGDFVDYFELPDGRLLFFIADVSGHGSSGAMVTVLLKSLSSRLKNESDVLGLTSSSETLNWFNEELLLLGLEQHVAMFLGLIDEEGSRMQYANAGHFPSGILTSPGEASCFLASGNLPLGLRAHASYENHTVNLAEHFMLVMFSDGVFELMAEANLNDLESKLLSITVYGQSDADKIFGDLSVPGSVTSDDVAVFSISR</sequence>
<name>A0A2A5WUL7_9GAMM</name>
<protein>
    <recommendedName>
        <fullName evidence="2">PPM-type phosphatase domain-containing protein</fullName>
    </recommendedName>
</protein>
<evidence type="ECO:0000313" key="3">
    <source>
        <dbReference type="EMBL" id="PDH39917.1"/>
    </source>
</evidence>
<dbReference type="Pfam" id="PF07228">
    <property type="entry name" value="SpoIIE"/>
    <property type="match status" value="1"/>
</dbReference>
<evidence type="ECO:0000259" key="2">
    <source>
        <dbReference type="SMART" id="SM00331"/>
    </source>
</evidence>
<feature type="domain" description="PPM-type phosphatase" evidence="2">
    <location>
        <begin position="179"/>
        <end position="393"/>
    </location>
</feature>
<gene>
    <name evidence="3" type="ORF">CNE99_04500</name>
</gene>
<dbReference type="InterPro" id="IPR052016">
    <property type="entry name" value="Bact_Sigma-Reg"/>
</dbReference>